<evidence type="ECO:0000256" key="9">
    <source>
        <dbReference type="ARBA" id="ARBA00022729"/>
    </source>
</evidence>
<evidence type="ECO:0000256" key="10">
    <source>
        <dbReference type="ARBA" id="ARBA00022927"/>
    </source>
</evidence>
<evidence type="ECO:0000256" key="12">
    <source>
        <dbReference type="ARBA" id="ARBA00023006"/>
    </source>
</evidence>
<name>A0ABD0LGK0_9CAEN</name>
<keyword evidence="21" id="KW-1185">Reference proteome</keyword>
<evidence type="ECO:0000256" key="18">
    <source>
        <dbReference type="SAM" id="Phobius"/>
    </source>
</evidence>
<dbReference type="GO" id="GO:0010008">
    <property type="term" value="C:endosome membrane"/>
    <property type="evidence" value="ECO:0007669"/>
    <property type="project" value="UniProtKB-SubCell"/>
</dbReference>
<evidence type="ECO:0000256" key="17">
    <source>
        <dbReference type="ARBA" id="ARBA00023329"/>
    </source>
</evidence>
<dbReference type="SUPFAM" id="SSF50911">
    <property type="entry name" value="Mannose 6-phosphate receptor domain"/>
    <property type="match status" value="1"/>
</dbReference>
<dbReference type="EMBL" id="JACVVK020000049">
    <property type="protein sequence ID" value="KAK7498647.1"/>
    <property type="molecule type" value="Genomic_DNA"/>
</dbReference>
<reference evidence="20 21" key="1">
    <citation type="journal article" date="2023" name="Sci. Data">
        <title>Genome assembly of the Korean intertidal mud-creeper Batillaria attramentaria.</title>
        <authorList>
            <person name="Patra A.K."/>
            <person name="Ho P.T."/>
            <person name="Jun S."/>
            <person name="Lee S.J."/>
            <person name="Kim Y."/>
            <person name="Won Y.J."/>
        </authorList>
    </citation>
    <scope>NUCLEOTIDE SEQUENCE [LARGE SCALE GENOMIC DNA]</scope>
    <source>
        <strain evidence="20">Wonlab-2016</strain>
    </source>
</reference>
<comment type="subcellular location">
    <subcellularLocation>
        <location evidence="2">Cytoplasmic vesicle membrane</location>
        <topology evidence="2">Single-pass type I membrane protein</topology>
    </subcellularLocation>
    <subcellularLocation>
        <location evidence="3">Golgi apparatus membrane</location>
    </subcellularLocation>
    <subcellularLocation>
        <location evidence="1">Mitochondrion membrane</location>
        <topology evidence="1">Single-pass membrane protein</topology>
    </subcellularLocation>
    <subcellularLocation>
        <location evidence="4">Preautophagosomal structure membrane</location>
        <topology evidence="4">Single-pass type I membrane protein</topology>
    </subcellularLocation>
</comment>
<dbReference type="Proteomes" id="UP001519460">
    <property type="component" value="Unassembled WGS sequence"/>
</dbReference>
<evidence type="ECO:0000256" key="3">
    <source>
        <dbReference type="ARBA" id="ARBA00004394"/>
    </source>
</evidence>
<dbReference type="GO" id="GO:0006914">
    <property type="term" value="P:autophagy"/>
    <property type="evidence" value="ECO:0007669"/>
    <property type="project" value="UniProtKB-KW"/>
</dbReference>
<keyword evidence="8 18" id="KW-0812">Transmembrane</keyword>
<keyword evidence="11 18" id="KW-1133">Transmembrane helix</keyword>
<evidence type="ECO:0000256" key="1">
    <source>
        <dbReference type="ARBA" id="ARBA00004304"/>
    </source>
</evidence>
<evidence type="ECO:0000256" key="8">
    <source>
        <dbReference type="ARBA" id="ARBA00022692"/>
    </source>
</evidence>
<evidence type="ECO:0000256" key="6">
    <source>
        <dbReference type="ARBA" id="ARBA00013776"/>
    </source>
</evidence>
<dbReference type="InterPro" id="IPR009011">
    <property type="entry name" value="Man6P_isomerase_rcpt-bd_dom_sf"/>
</dbReference>
<comment type="caution">
    <text evidence="20">The sequence shown here is derived from an EMBL/GenBank/DDBJ whole genome shotgun (WGS) entry which is preliminary data.</text>
</comment>
<dbReference type="GO" id="GO:0015031">
    <property type="term" value="P:protein transport"/>
    <property type="evidence" value="ECO:0007669"/>
    <property type="project" value="UniProtKB-KW"/>
</dbReference>
<evidence type="ECO:0000256" key="13">
    <source>
        <dbReference type="ARBA" id="ARBA00023034"/>
    </source>
</evidence>
<feature type="transmembrane region" description="Helical" evidence="18">
    <location>
        <begin position="180"/>
        <end position="199"/>
    </location>
</feature>
<evidence type="ECO:0000256" key="14">
    <source>
        <dbReference type="ARBA" id="ARBA00023128"/>
    </source>
</evidence>
<dbReference type="GO" id="GO:0034045">
    <property type="term" value="C:phagophore assembly site membrane"/>
    <property type="evidence" value="ECO:0007669"/>
    <property type="project" value="UniProtKB-SubCell"/>
</dbReference>
<evidence type="ECO:0000256" key="5">
    <source>
        <dbReference type="ARBA" id="ARBA00005363"/>
    </source>
</evidence>
<proteinExistence type="inferred from homology"/>
<evidence type="ECO:0000313" key="21">
    <source>
        <dbReference type="Proteomes" id="UP001519460"/>
    </source>
</evidence>
<keyword evidence="17" id="KW-0968">Cytoplasmic vesicle</keyword>
<evidence type="ECO:0000313" key="20">
    <source>
        <dbReference type="EMBL" id="KAK7498647.1"/>
    </source>
</evidence>
<dbReference type="PANTHER" id="PTHR15071">
    <property type="entry name" value="MANNOSE-6-PHOSPHATE RECEPTOR FAMILY MEMBER"/>
    <property type="match status" value="1"/>
</dbReference>
<evidence type="ECO:0000256" key="7">
    <source>
        <dbReference type="ARBA" id="ARBA00022448"/>
    </source>
</evidence>
<keyword evidence="10" id="KW-0653">Protein transport</keyword>
<dbReference type="GO" id="GO:0000139">
    <property type="term" value="C:Golgi membrane"/>
    <property type="evidence" value="ECO:0007669"/>
    <property type="project" value="UniProtKB-SubCell"/>
</dbReference>
<gene>
    <name evidence="20" type="ORF">BaRGS_00010024</name>
</gene>
<keyword evidence="15 18" id="KW-0472">Membrane</keyword>
<evidence type="ECO:0000259" key="19">
    <source>
        <dbReference type="PROSITE" id="PS51914"/>
    </source>
</evidence>
<dbReference type="Gene3D" id="2.70.130.10">
    <property type="entry name" value="Mannose-6-phosphate receptor binding domain"/>
    <property type="match status" value="1"/>
</dbReference>
<organism evidence="20 21">
    <name type="scientific">Batillaria attramentaria</name>
    <dbReference type="NCBI Taxonomy" id="370345"/>
    <lineage>
        <taxon>Eukaryota</taxon>
        <taxon>Metazoa</taxon>
        <taxon>Spiralia</taxon>
        <taxon>Lophotrochozoa</taxon>
        <taxon>Mollusca</taxon>
        <taxon>Gastropoda</taxon>
        <taxon>Caenogastropoda</taxon>
        <taxon>Sorbeoconcha</taxon>
        <taxon>Cerithioidea</taxon>
        <taxon>Batillariidae</taxon>
        <taxon>Batillaria</taxon>
    </lineage>
</organism>
<accession>A0ABD0LGK0</accession>
<keyword evidence="7" id="KW-0813">Transport</keyword>
<keyword evidence="12" id="KW-0072">Autophagy</keyword>
<dbReference type="InterPro" id="IPR044865">
    <property type="entry name" value="MRH_dom"/>
</dbReference>
<dbReference type="Pfam" id="PF09451">
    <property type="entry name" value="ATG27"/>
    <property type="match status" value="1"/>
</dbReference>
<evidence type="ECO:0000256" key="16">
    <source>
        <dbReference type="ARBA" id="ARBA00023157"/>
    </source>
</evidence>
<keyword evidence="9" id="KW-0732">Signal</keyword>
<keyword evidence="16" id="KW-1015">Disulfide bond</keyword>
<feature type="domain" description="MRH" evidence="19">
    <location>
        <begin position="33"/>
        <end position="162"/>
    </location>
</feature>
<evidence type="ECO:0000256" key="11">
    <source>
        <dbReference type="ARBA" id="ARBA00022989"/>
    </source>
</evidence>
<sequence>MTSHFGVGLAAKSGLTSQPTLALQAEGCTWVTQDGIIDLSSLGNTDGTPRFKHVKGTMDTWWYSYNPCFPFSEGTCSNAAVCQSDESSTMFFQCGDTARASVTTDSGKPAIKYTNQGSDLERTSTVVIECDQSASSPSFEALGDTSMGDYHFVLTSVCACPNGCGSGGVTVEAEISTGTILVIIFLVAVVVYIAGGMVFNRVRYQKTGAEMVPNVGFWRALPGLTK</sequence>
<keyword evidence="13" id="KW-0333">Golgi apparatus</keyword>
<feature type="non-terminal residue" evidence="20">
    <location>
        <position position="226"/>
    </location>
</feature>
<evidence type="ECO:0000256" key="4">
    <source>
        <dbReference type="ARBA" id="ARBA00004472"/>
    </source>
</evidence>
<dbReference type="InterPro" id="IPR018939">
    <property type="entry name" value="Autophagy-rel_prot_27"/>
</dbReference>
<dbReference type="PROSITE" id="PS51914">
    <property type="entry name" value="MRH"/>
    <property type="match status" value="1"/>
</dbReference>
<dbReference type="PANTHER" id="PTHR15071:SF0">
    <property type="entry name" value="MANNOSE 6-PHOSPHATE RECEPTOR-LIKE PROTEIN 1"/>
    <property type="match status" value="1"/>
</dbReference>
<comment type="similarity">
    <text evidence="5">Belongs to the ATG27 family.</text>
</comment>
<evidence type="ECO:0000256" key="15">
    <source>
        <dbReference type="ARBA" id="ARBA00023136"/>
    </source>
</evidence>
<keyword evidence="14" id="KW-0496">Mitochondrion</keyword>
<dbReference type="GO" id="GO:0031966">
    <property type="term" value="C:mitochondrial membrane"/>
    <property type="evidence" value="ECO:0007669"/>
    <property type="project" value="UniProtKB-SubCell"/>
</dbReference>
<evidence type="ECO:0000256" key="2">
    <source>
        <dbReference type="ARBA" id="ARBA00004358"/>
    </source>
</evidence>
<dbReference type="AlphaFoldDB" id="A0ABD0LGK0"/>
<protein>
    <recommendedName>
        <fullName evidence="6">Autophagy-related protein 27</fullName>
    </recommendedName>
</protein>